<evidence type="ECO:0000256" key="1">
    <source>
        <dbReference type="SAM" id="SignalP"/>
    </source>
</evidence>
<dbReference type="SUPFAM" id="SSF50494">
    <property type="entry name" value="Trypsin-like serine proteases"/>
    <property type="match status" value="1"/>
</dbReference>
<dbReference type="EMBL" id="WNXQ01000002">
    <property type="protein sequence ID" value="MWB77048.1"/>
    <property type="molecule type" value="Genomic_DNA"/>
</dbReference>
<keyword evidence="4" id="KW-1185">Reference proteome</keyword>
<dbReference type="AlphaFoldDB" id="A0A844W960"/>
<dbReference type="Pfam" id="PF13365">
    <property type="entry name" value="Trypsin_2"/>
    <property type="match status" value="1"/>
</dbReference>
<name>A0A844W960_9RHOB</name>
<dbReference type="PANTHER" id="PTHR43019:SF23">
    <property type="entry name" value="PROTEASE DO-LIKE 5, CHLOROPLASTIC"/>
    <property type="match status" value="1"/>
</dbReference>
<keyword evidence="1" id="KW-0732">Signal</keyword>
<dbReference type="InterPro" id="IPR036365">
    <property type="entry name" value="PGBD-like_sf"/>
</dbReference>
<feature type="signal peptide" evidence="1">
    <location>
        <begin position="1"/>
        <end position="38"/>
    </location>
</feature>
<dbReference type="Proteomes" id="UP000443843">
    <property type="component" value="Unassembled WGS sequence"/>
</dbReference>
<dbReference type="InterPro" id="IPR002477">
    <property type="entry name" value="Peptidoglycan-bd-like"/>
</dbReference>
<dbReference type="Pfam" id="PF01471">
    <property type="entry name" value="PG_binding_1"/>
    <property type="match status" value="1"/>
</dbReference>
<organism evidence="3 4">
    <name type="scientific">Pseudooceanicola pacificus</name>
    <dbReference type="NCBI Taxonomy" id="2676438"/>
    <lineage>
        <taxon>Bacteria</taxon>
        <taxon>Pseudomonadati</taxon>
        <taxon>Pseudomonadota</taxon>
        <taxon>Alphaproteobacteria</taxon>
        <taxon>Rhodobacterales</taxon>
        <taxon>Paracoccaceae</taxon>
        <taxon>Pseudooceanicola</taxon>
    </lineage>
</organism>
<evidence type="ECO:0000313" key="4">
    <source>
        <dbReference type="Proteomes" id="UP000443843"/>
    </source>
</evidence>
<protein>
    <recommendedName>
        <fullName evidence="2">Peptidoglycan binding-like domain-containing protein</fullName>
    </recommendedName>
</protein>
<gene>
    <name evidence="3" type="ORF">GLS40_03310</name>
</gene>
<feature type="chain" id="PRO_5032880031" description="Peptidoglycan binding-like domain-containing protein" evidence="1">
    <location>
        <begin position="39"/>
        <end position="499"/>
    </location>
</feature>
<dbReference type="InterPro" id="IPR043504">
    <property type="entry name" value="Peptidase_S1_PA_chymotrypsin"/>
</dbReference>
<comment type="caution">
    <text evidence="3">The sequence shown here is derived from an EMBL/GenBank/DDBJ whole genome shotgun (WGS) entry which is preliminary data.</text>
</comment>
<sequence>MIPTIGIRHACRAMRLCIALAVLLAGLGAGLGAGPAAARTAPDNLMAMIGLPANRTGQAGRLEDLQTKLSWIGLYRGQINGQSTRELDAAIRLFQQGFGEQATGHLTDAQLRALDRRASATRRDARLLLEDQYWTGTRLRLPKGFLGDPNTWGDNDSHIRYRSQDVSNMALTIERYDLALSISQAETMLRQAAEKNDYRILVTSSEGGFTAMVGVRKKDEEGPERRKYSLYSTANGQLRGVEISLDEDSVTAMRPLIAEILGSFEPFHSAGLSKTETKARAARGEGVGRGQAAWMNTVRGTGSGSIVSLQGHVLSNHHVVEGCARLTVFGQDAILIGSDPRVDLSLIRVPSLAGRNPVRFSQTSPELGAELYVLGYPVFQDSQSLNLTSGVLSSTVGFFGDRRHMQMTAPVQPGNSGGPVLSSDGAQIGVVVSKPNITVSLGKNIENIAFMIRGAVARDFLERYEVPVINQSRNARPLPEDERGRTWRALTVRVECHRG</sequence>
<dbReference type="PANTHER" id="PTHR43019">
    <property type="entry name" value="SERINE ENDOPROTEASE DEGS"/>
    <property type="match status" value="1"/>
</dbReference>
<evidence type="ECO:0000259" key="2">
    <source>
        <dbReference type="Pfam" id="PF01471"/>
    </source>
</evidence>
<dbReference type="InterPro" id="IPR009003">
    <property type="entry name" value="Peptidase_S1_PA"/>
</dbReference>
<reference evidence="3 4" key="1">
    <citation type="submission" date="2019-11" db="EMBL/GenBank/DDBJ databases">
        <title>Pseudooceanicola pacifica sp. nov., isolated from deep-sea sediment of the Pacific Ocean.</title>
        <authorList>
            <person name="Lyu L."/>
        </authorList>
    </citation>
    <scope>NUCLEOTIDE SEQUENCE [LARGE SCALE GENOMIC DNA]</scope>
    <source>
        <strain evidence="3 4">216_PA32_1</strain>
    </source>
</reference>
<dbReference type="Gene3D" id="2.40.10.10">
    <property type="entry name" value="Trypsin-like serine proteases"/>
    <property type="match status" value="2"/>
</dbReference>
<feature type="domain" description="Peptidoglycan binding-like" evidence="2">
    <location>
        <begin position="62"/>
        <end position="114"/>
    </location>
</feature>
<dbReference type="SUPFAM" id="SSF47090">
    <property type="entry name" value="PGBD-like"/>
    <property type="match status" value="1"/>
</dbReference>
<evidence type="ECO:0000313" key="3">
    <source>
        <dbReference type="EMBL" id="MWB77048.1"/>
    </source>
</evidence>
<proteinExistence type="predicted"/>
<accession>A0A844W960</accession>